<evidence type="ECO:0000256" key="3">
    <source>
        <dbReference type="SAM" id="SignalP"/>
    </source>
</evidence>
<dbReference type="Gene3D" id="1.10.101.10">
    <property type="entry name" value="PGBD-like superfamily/PGBD"/>
    <property type="match status" value="1"/>
</dbReference>
<keyword evidence="2" id="KW-1133">Transmembrane helix</keyword>
<dbReference type="InterPro" id="IPR032179">
    <property type="entry name" value="Cry22Aa_Ig-like"/>
</dbReference>
<dbReference type="Proteomes" id="UP000177202">
    <property type="component" value="Unassembled WGS sequence"/>
</dbReference>
<dbReference type="InterPro" id="IPR025193">
    <property type="entry name" value="DUF4114"/>
</dbReference>
<feature type="transmembrane region" description="Helical" evidence="2">
    <location>
        <begin position="506"/>
        <end position="524"/>
    </location>
</feature>
<dbReference type="STRING" id="1802772.A3H60_00695"/>
<comment type="caution">
    <text evidence="6">The sequence shown here is derived from an EMBL/GenBank/DDBJ whole genome shotgun (WGS) entry which is preliminary data.</text>
</comment>
<evidence type="ECO:0000256" key="1">
    <source>
        <dbReference type="SAM" id="MobiDB-lite"/>
    </source>
</evidence>
<evidence type="ECO:0000313" key="6">
    <source>
        <dbReference type="EMBL" id="OHB09616.1"/>
    </source>
</evidence>
<feature type="region of interest" description="Disordered" evidence="1">
    <location>
        <begin position="299"/>
        <end position="338"/>
    </location>
</feature>
<evidence type="ECO:0000256" key="2">
    <source>
        <dbReference type="SAM" id="Phobius"/>
    </source>
</evidence>
<keyword evidence="3" id="KW-0732">Signal</keyword>
<dbReference type="Pfam" id="PF16403">
    <property type="entry name" value="Bact_surface_Ig-like"/>
    <property type="match status" value="1"/>
</dbReference>
<dbReference type="EMBL" id="MHWP01000030">
    <property type="protein sequence ID" value="OHB09616.1"/>
    <property type="molecule type" value="Genomic_DNA"/>
</dbReference>
<keyword evidence="2" id="KW-0812">Transmembrane</keyword>
<gene>
    <name evidence="6" type="ORF">A3H60_00695</name>
</gene>
<organism evidence="6 7">
    <name type="scientific">Candidatus Zambryskibacteria bacterium RIFCSPLOWO2_02_FULL_44_12b</name>
    <dbReference type="NCBI Taxonomy" id="1802772"/>
    <lineage>
        <taxon>Bacteria</taxon>
        <taxon>Candidatus Zambryskiibacteriota</taxon>
    </lineage>
</organism>
<sequence length="613" mass="66000">MRNIVYFLFVAIFMATPLVSLADSDVETAPCIVTDTLGDIDHETIGSSSEPTVADIIASASLSVSEQKEYQLWYTEKASTTVEIRFLNGHTAAGDVFGYYKKGDPDSFIPLFKNGQGANALYDAVVVNASPGQTYTVVLPQGDYGFAMHEEFDAIANLRTSENSLNEDSGDYVLVYDVLNAESSYILAFEDLSLSVADKDYNDIVVEISVKSCENPAPNYPPVITLIGANPATTTVGSVYVDPGATALDQEDGDLTEDIVVTGSVDTSTTSTSTLIYSVIDSDGLSALTTRMVTILATSTATTTPPSDPPSSPPPTPPSGGGGGGGGSSRPPSGSGGVVLSASATSECFYLRDYMRRDFNNDPVEVLKLQAFLINFEGHSNLSLTGVFDQTTFDAVSAFQTKYFKDILEPWGHTGPTGYVYILTLKKINEIYCQKIFPLNQAQINEIAAFKASLTQPIVEQVGGISTSTVPIELVPDWSAYKGQNINYLASVLSSESGRLSDTVKYLIGLILVLIVLYIIGMIFNTKYNSMRASVKSWYLVITARVKSAMKEPKNTSPIHKDPLPTIILPPRAPMPTVPKWPLTNTSTEPKIHIISSKKPAKDSQTPPTEPLV</sequence>
<name>A0A1G2UJK5_9BACT</name>
<feature type="chain" id="PRO_5009584733" description="Pesticidal crystal protein Cry22Aa Ig-like domain-containing protein" evidence="3">
    <location>
        <begin position="23"/>
        <end position="613"/>
    </location>
</feature>
<evidence type="ECO:0000259" key="5">
    <source>
        <dbReference type="Pfam" id="PF16403"/>
    </source>
</evidence>
<dbReference type="InterPro" id="IPR013783">
    <property type="entry name" value="Ig-like_fold"/>
</dbReference>
<feature type="signal peptide" evidence="3">
    <location>
        <begin position="1"/>
        <end position="22"/>
    </location>
</feature>
<reference evidence="6 7" key="1">
    <citation type="journal article" date="2016" name="Nat. Commun.">
        <title>Thousands of microbial genomes shed light on interconnected biogeochemical processes in an aquifer system.</title>
        <authorList>
            <person name="Anantharaman K."/>
            <person name="Brown C.T."/>
            <person name="Hug L.A."/>
            <person name="Sharon I."/>
            <person name="Castelle C.J."/>
            <person name="Probst A.J."/>
            <person name="Thomas B.C."/>
            <person name="Singh A."/>
            <person name="Wilkins M.J."/>
            <person name="Karaoz U."/>
            <person name="Brodie E.L."/>
            <person name="Williams K.H."/>
            <person name="Hubbard S.S."/>
            <person name="Banfield J.F."/>
        </authorList>
    </citation>
    <scope>NUCLEOTIDE SEQUENCE [LARGE SCALE GENOMIC DNA]</scope>
</reference>
<protein>
    <recommendedName>
        <fullName evidence="8">Pesticidal crystal protein Cry22Aa Ig-like domain-containing protein</fullName>
    </recommendedName>
</protein>
<feature type="compositionally biased region" description="Gly residues" evidence="1">
    <location>
        <begin position="319"/>
        <end position="328"/>
    </location>
</feature>
<keyword evidence="2" id="KW-0472">Membrane</keyword>
<proteinExistence type="predicted"/>
<dbReference type="Pfam" id="PF13448">
    <property type="entry name" value="DUF4114"/>
    <property type="match status" value="1"/>
</dbReference>
<feature type="compositionally biased region" description="Pro residues" evidence="1">
    <location>
        <begin position="306"/>
        <end position="318"/>
    </location>
</feature>
<accession>A0A1G2UJK5</accession>
<dbReference type="InterPro" id="IPR036366">
    <property type="entry name" value="PGBDSf"/>
</dbReference>
<evidence type="ECO:0008006" key="8">
    <source>
        <dbReference type="Google" id="ProtNLM"/>
    </source>
</evidence>
<feature type="region of interest" description="Disordered" evidence="1">
    <location>
        <begin position="592"/>
        <end position="613"/>
    </location>
</feature>
<evidence type="ECO:0000313" key="7">
    <source>
        <dbReference type="Proteomes" id="UP000177202"/>
    </source>
</evidence>
<feature type="domain" description="Pesticidal crystal protein Cry22Aa Ig-like" evidence="5">
    <location>
        <begin position="224"/>
        <end position="295"/>
    </location>
</feature>
<dbReference type="AlphaFoldDB" id="A0A1G2UJK5"/>
<dbReference type="Gene3D" id="2.60.40.10">
    <property type="entry name" value="Immunoglobulins"/>
    <property type="match status" value="1"/>
</dbReference>
<evidence type="ECO:0000259" key="4">
    <source>
        <dbReference type="Pfam" id="PF13448"/>
    </source>
</evidence>
<feature type="domain" description="DUF4114" evidence="4">
    <location>
        <begin position="157"/>
        <end position="209"/>
    </location>
</feature>